<gene>
    <name evidence="2" type="ORF">Tci_529628</name>
</gene>
<proteinExistence type="predicted"/>
<feature type="compositionally biased region" description="Pro residues" evidence="1">
    <location>
        <begin position="34"/>
        <end position="49"/>
    </location>
</feature>
<sequence>GGDAEEHCQDVTNGDAAQGDDTAAQRDDAQEPSIPSPTPHTPPPQPPQDLPSTSQVQHTPPQSPQPQPQPQPQAQQQAVDFPLSLIQESLEACAALTRRVEHLEYDKVAHALEITKLKRKRIDTSEDTVMDDASNQGRIIDEMDNDDDVALMDDKKEEEAKVVGDDQEDKPAEVQEVVDVVTTAKLITKVVTASSKIVTASSTIISGAEPQVLAATITVAPAKVAAAPSRRRKGVVIKDPEEESTTSSIIPAYTKSKYNGKGILVEEPKPLKKKQQVEMDEEYARKLHAKINKYIDWNVAIDHVKLKAKEDPVTKEQMEEEESRALQTINETPAQKAAKRRKLSEEVEDLKRHLEIVPDEEDDVYTKATQLARKVLVVDYEIIYLNNKPYYKIIKADGTHQLFISFLNLLKNFDREDLESL</sequence>
<evidence type="ECO:0000256" key="1">
    <source>
        <dbReference type="SAM" id="MobiDB-lite"/>
    </source>
</evidence>
<dbReference type="AlphaFoldDB" id="A0A699IP67"/>
<evidence type="ECO:0000313" key="2">
    <source>
        <dbReference type="EMBL" id="GEZ57655.1"/>
    </source>
</evidence>
<feature type="compositionally biased region" description="Pro residues" evidence="1">
    <location>
        <begin position="61"/>
        <end position="71"/>
    </location>
</feature>
<protein>
    <submittedName>
        <fullName evidence="2">Uncharacterized protein</fullName>
    </submittedName>
</protein>
<comment type="caution">
    <text evidence="2">The sequence shown here is derived from an EMBL/GenBank/DDBJ whole genome shotgun (WGS) entry which is preliminary data.</text>
</comment>
<name>A0A699IP67_TANCI</name>
<feature type="non-terminal residue" evidence="2">
    <location>
        <position position="1"/>
    </location>
</feature>
<feature type="compositionally biased region" description="Low complexity" evidence="1">
    <location>
        <begin position="50"/>
        <end position="60"/>
    </location>
</feature>
<organism evidence="2">
    <name type="scientific">Tanacetum cinerariifolium</name>
    <name type="common">Dalmatian daisy</name>
    <name type="synonym">Chrysanthemum cinerariifolium</name>
    <dbReference type="NCBI Taxonomy" id="118510"/>
    <lineage>
        <taxon>Eukaryota</taxon>
        <taxon>Viridiplantae</taxon>
        <taxon>Streptophyta</taxon>
        <taxon>Embryophyta</taxon>
        <taxon>Tracheophyta</taxon>
        <taxon>Spermatophyta</taxon>
        <taxon>Magnoliopsida</taxon>
        <taxon>eudicotyledons</taxon>
        <taxon>Gunneridae</taxon>
        <taxon>Pentapetalae</taxon>
        <taxon>asterids</taxon>
        <taxon>campanulids</taxon>
        <taxon>Asterales</taxon>
        <taxon>Asteraceae</taxon>
        <taxon>Asteroideae</taxon>
        <taxon>Anthemideae</taxon>
        <taxon>Anthemidinae</taxon>
        <taxon>Tanacetum</taxon>
    </lineage>
</organism>
<reference evidence="2" key="1">
    <citation type="journal article" date="2019" name="Sci. Rep.">
        <title>Draft genome of Tanacetum cinerariifolium, the natural source of mosquito coil.</title>
        <authorList>
            <person name="Yamashiro T."/>
            <person name="Shiraishi A."/>
            <person name="Satake H."/>
            <person name="Nakayama K."/>
        </authorList>
    </citation>
    <scope>NUCLEOTIDE SEQUENCE</scope>
</reference>
<feature type="region of interest" description="Disordered" evidence="1">
    <location>
        <begin position="1"/>
        <end position="82"/>
    </location>
</feature>
<dbReference type="EMBL" id="BKCJ010295901">
    <property type="protein sequence ID" value="GEZ57655.1"/>
    <property type="molecule type" value="Genomic_DNA"/>
</dbReference>
<accession>A0A699IP67</accession>